<feature type="compositionally biased region" description="Basic and acidic residues" evidence="1">
    <location>
        <begin position="108"/>
        <end position="117"/>
    </location>
</feature>
<proteinExistence type="predicted"/>
<evidence type="ECO:0000313" key="4">
    <source>
        <dbReference type="Proteomes" id="UP001374535"/>
    </source>
</evidence>
<feature type="region of interest" description="Disordered" evidence="1">
    <location>
        <begin position="96"/>
        <end position="126"/>
    </location>
</feature>
<evidence type="ECO:0000313" key="3">
    <source>
        <dbReference type="EMBL" id="WVZ22375.1"/>
    </source>
</evidence>
<feature type="transmembrane region" description="Helical" evidence="2">
    <location>
        <begin position="6"/>
        <end position="26"/>
    </location>
</feature>
<name>A0AAQ3P798_VIGMU</name>
<keyword evidence="4" id="KW-1185">Reference proteome</keyword>
<accession>A0AAQ3P798</accession>
<evidence type="ECO:0000256" key="1">
    <source>
        <dbReference type="SAM" id="MobiDB-lite"/>
    </source>
</evidence>
<dbReference type="Proteomes" id="UP001374535">
    <property type="component" value="Chromosome 1"/>
</dbReference>
<gene>
    <name evidence="3" type="ORF">V8G54_000919</name>
</gene>
<organism evidence="3 4">
    <name type="scientific">Vigna mungo</name>
    <name type="common">Black gram</name>
    <name type="synonym">Phaseolus mungo</name>
    <dbReference type="NCBI Taxonomy" id="3915"/>
    <lineage>
        <taxon>Eukaryota</taxon>
        <taxon>Viridiplantae</taxon>
        <taxon>Streptophyta</taxon>
        <taxon>Embryophyta</taxon>
        <taxon>Tracheophyta</taxon>
        <taxon>Spermatophyta</taxon>
        <taxon>Magnoliopsida</taxon>
        <taxon>eudicotyledons</taxon>
        <taxon>Gunneridae</taxon>
        <taxon>Pentapetalae</taxon>
        <taxon>rosids</taxon>
        <taxon>fabids</taxon>
        <taxon>Fabales</taxon>
        <taxon>Fabaceae</taxon>
        <taxon>Papilionoideae</taxon>
        <taxon>50 kb inversion clade</taxon>
        <taxon>NPAAA clade</taxon>
        <taxon>indigoferoid/millettioid clade</taxon>
        <taxon>Phaseoleae</taxon>
        <taxon>Vigna</taxon>
    </lineage>
</organism>
<keyword evidence="2" id="KW-0812">Transmembrane</keyword>
<keyword evidence="2" id="KW-0472">Membrane</keyword>
<reference evidence="3 4" key="1">
    <citation type="journal article" date="2023" name="Life. Sci Alliance">
        <title>Evolutionary insights into 3D genome organization and epigenetic landscape of Vigna mungo.</title>
        <authorList>
            <person name="Junaid A."/>
            <person name="Singh B."/>
            <person name="Bhatia S."/>
        </authorList>
    </citation>
    <scope>NUCLEOTIDE SEQUENCE [LARGE SCALE GENOMIC DNA]</scope>
    <source>
        <strain evidence="3">Urdbean</strain>
    </source>
</reference>
<dbReference type="AlphaFoldDB" id="A0AAQ3P798"/>
<protein>
    <submittedName>
        <fullName evidence="3">Uncharacterized protein</fullName>
    </submittedName>
</protein>
<evidence type="ECO:0000256" key="2">
    <source>
        <dbReference type="SAM" id="Phobius"/>
    </source>
</evidence>
<sequence>METGGGFGAGTLAGCLFALRCFRFLLQVKDDYDDRGEQRRPKRCLRGCGIGKSGSCAVVKTKCDGSSGGGIVNDSEVELIFFAWLLIPLDTGKEIEHGTMGDSDGEEGGFKSQDHTHTQHNQQKSL</sequence>
<dbReference type="EMBL" id="CP144700">
    <property type="protein sequence ID" value="WVZ22375.1"/>
    <property type="molecule type" value="Genomic_DNA"/>
</dbReference>
<keyword evidence="2" id="KW-1133">Transmembrane helix</keyword>